<dbReference type="EC" id="1.1.1.25" evidence="9"/>
<dbReference type="Gene3D" id="3.40.50.720">
    <property type="entry name" value="NAD(P)-binding Rossmann-like Domain"/>
    <property type="match status" value="1"/>
</dbReference>
<feature type="binding site" evidence="9">
    <location>
        <position position="98"/>
    </location>
    <ligand>
        <name>shikimate</name>
        <dbReference type="ChEBI" id="CHEBI:36208"/>
    </ligand>
</feature>
<gene>
    <name evidence="9" type="primary">aroE</name>
    <name evidence="12" type="ORF">CBF37_01500</name>
</gene>
<keyword evidence="5 9" id="KW-0057">Aromatic amino acid biosynthesis</keyword>
<feature type="binding site" evidence="9">
    <location>
        <position position="69"/>
    </location>
    <ligand>
        <name>shikimate</name>
        <dbReference type="ChEBI" id="CHEBI:36208"/>
    </ligand>
</feature>
<dbReference type="UniPathway" id="UPA00053">
    <property type="reaction ID" value="UER00087"/>
</dbReference>
<sequence length="300" mass="33513">MTAEITGMTELYGVMANPIKHSLSPLIYNTAFQYLHMDAVYMAFEVDEANFDAAYQAIIPMGIKGLNISMPYKKDVMTKLLADNYKVSDVAVLASSCNTVVNQGCQLEGHNTDGLGFILSLNEHEIDIDNKVLTILGAGGAARSIIIQAAKTKVKEINIFKRMDQKFNKLVLFYQSISERFDAKINVFPYEDEEKMALIISQSDILVNATQVGMVQQPGLPIPTCDFLHKNLVVSDLIYYPLQTELLKKAEENGCQTINGIGMLIHQAAYSFNLMTNQEMPVAVVKKAVHQHLEKEENRR</sequence>
<dbReference type="SUPFAM" id="SSF53223">
    <property type="entry name" value="Aminoacid dehydrogenase-like, N-terminal domain"/>
    <property type="match status" value="1"/>
</dbReference>
<feature type="binding site" evidence="9">
    <location>
        <position position="237"/>
    </location>
    <ligand>
        <name>NADP(+)</name>
        <dbReference type="ChEBI" id="CHEBI:58349"/>
    </ligand>
</feature>
<dbReference type="PANTHER" id="PTHR21089">
    <property type="entry name" value="SHIKIMATE DEHYDROGENASE"/>
    <property type="match status" value="1"/>
</dbReference>
<evidence type="ECO:0000256" key="1">
    <source>
        <dbReference type="ARBA" id="ARBA00004871"/>
    </source>
</evidence>
<feature type="binding site" evidence="9">
    <location>
        <position position="113"/>
    </location>
    <ligand>
        <name>shikimate</name>
        <dbReference type="ChEBI" id="CHEBI:36208"/>
    </ligand>
</feature>
<evidence type="ECO:0000259" key="10">
    <source>
        <dbReference type="Pfam" id="PF08501"/>
    </source>
</evidence>
<dbReference type="CDD" id="cd01065">
    <property type="entry name" value="NAD_bind_Shikimate_DH"/>
    <property type="match status" value="1"/>
</dbReference>
<organism evidence="12 13">
    <name type="scientific">Vagococcus vulneris</name>
    <dbReference type="NCBI Taxonomy" id="1977869"/>
    <lineage>
        <taxon>Bacteria</taxon>
        <taxon>Bacillati</taxon>
        <taxon>Bacillota</taxon>
        <taxon>Bacilli</taxon>
        <taxon>Lactobacillales</taxon>
        <taxon>Enterococcaceae</taxon>
        <taxon>Vagococcus</taxon>
    </lineage>
</organism>
<evidence type="ECO:0000256" key="5">
    <source>
        <dbReference type="ARBA" id="ARBA00023141"/>
    </source>
</evidence>
<evidence type="ECO:0000256" key="7">
    <source>
        <dbReference type="ARBA" id="ARBA00052329"/>
    </source>
</evidence>
<comment type="catalytic activity">
    <reaction evidence="7">
        <text>shikimate + NAD(+) = 3-dehydroshikimate + NADH + H(+)</text>
        <dbReference type="Rhea" id="RHEA:17741"/>
        <dbReference type="ChEBI" id="CHEBI:15378"/>
        <dbReference type="ChEBI" id="CHEBI:16630"/>
        <dbReference type="ChEBI" id="CHEBI:36208"/>
        <dbReference type="ChEBI" id="CHEBI:57540"/>
        <dbReference type="ChEBI" id="CHEBI:57945"/>
    </reaction>
</comment>
<feature type="binding site" evidence="9">
    <location>
        <position position="239"/>
    </location>
    <ligand>
        <name>shikimate</name>
        <dbReference type="ChEBI" id="CHEBI:36208"/>
    </ligand>
</feature>
<dbReference type="InterPro" id="IPR011342">
    <property type="entry name" value="Shikimate_DH"/>
</dbReference>
<evidence type="ECO:0000313" key="12">
    <source>
        <dbReference type="EMBL" id="RSU00712.1"/>
    </source>
</evidence>
<protein>
    <recommendedName>
        <fullName evidence="9">Shikimate dehydrogenase (NADP(+))</fullName>
        <shortName evidence="9">SDH</shortName>
        <ecNumber evidence="9">1.1.1.25</ecNumber>
    </recommendedName>
</protein>
<dbReference type="GO" id="GO:0052734">
    <property type="term" value="F:shikimate 3-dehydrogenase (NAD+) activity"/>
    <property type="evidence" value="ECO:0007669"/>
    <property type="project" value="RHEA"/>
</dbReference>
<dbReference type="InterPro" id="IPR036291">
    <property type="entry name" value="NAD(P)-bd_dom_sf"/>
</dbReference>
<feature type="binding site" evidence="9">
    <location>
        <begin position="22"/>
        <end position="24"/>
    </location>
    <ligand>
        <name>shikimate</name>
        <dbReference type="ChEBI" id="CHEBI:36208"/>
    </ligand>
</feature>
<evidence type="ECO:0000313" key="13">
    <source>
        <dbReference type="Proteomes" id="UP000287857"/>
    </source>
</evidence>
<dbReference type="GO" id="GO:0004764">
    <property type="term" value="F:shikimate 3-dehydrogenase (NADP+) activity"/>
    <property type="evidence" value="ECO:0007669"/>
    <property type="project" value="UniProtKB-UniRule"/>
</dbReference>
<dbReference type="InterPro" id="IPR013708">
    <property type="entry name" value="Shikimate_DH-bd_N"/>
</dbReference>
<accession>A0A430A2S5</accession>
<dbReference type="EMBL" id="NGJS01000001">
    <property type="protein sequence ID" value="RSU00712.1"/>
    <property type="molecule type" value="Genomic_DNA"/>
</dbReference>
<comment type="subunit">
    <text evidence="9">Homodimer.</text>
</comment>
<dbReference type="RefSeq" id="WP_125982951.1">
    <property type="nucleotide sequence ID" value="NZ_NGJS01000001.1"/>
</dbReference>
<feature type="domain" description="SDH C-terminal" evidence="11">
    <location>
        <begin position="260"/>
        <end position="289"/>
    </location>
</feature>
<dbReference type="InterPro" id="IPR041121">
    <property type="entry name" value="SDH_C"/>
</dbReference>
<dbReference type="OrthoDB" id="9792692at2"/>
<keyword evidence="4 9" id="KW-0560">Oxidoreductase</keyword>
<feature type="active site" description="Proton acceptor" evidence="9">
    <location>
        <position position="73"/>
    </location>
</feature>
<dbReference type="GO" id="GO:0009073">
    <property type="term" value="P:aromatic amino acid family biosynthetic process"/>
    <property type="evidence" value="ECO:0007669"/>
    <property type="project" value="UniProtKB-KW"/>
</dbReference>
<evidence type="ECO:0000256" key="9">
    <source>
        <dbReference type="HAMAP-Rule" id="MF_00222"/>
    </source>
</evidence>
<dbReference type="InterPro" id="IPR046346">
    <property type="entry name" value="Aminoacid_DH-like_N_sf"/>
</dbReference>
<comment type="similarity">
    <text evidence="9">Belongs to the shikimate dehydrogenase family.</text>
</comment>
<dbReference type="PANTHER" id="PTHR21089:SF1">
    <property type="entry name" value="BIFUNCTIONAL 3-DEHYDROQUINATE DEHYDRATASE_SHIKIMATE DEHYDROGENASE, CHLOROPLASTIC"/>
    <property type="match status" value="1"/>
</dbReference>
<dbReference type="GO" id="GO:0009423">
    <property type="term" value="P:chorismate biosynthetic process"/>
    <property type="evidence" value="ECO:0007669"/>
    <property type="project" value="UniProtKB-UniRule"/>
</dbReference>
<comment type="pathway">
    <text evidence="1 9">Metabolic intermediate biosynthesis; chorismate biosynthesis; chorismate from D-erythrose 4-phosphate and phosphoenolpyruvate: step 4/7.</text>
</comment>
<dbReference type="GO" id="GO:0050661">
    <property type="term" value="F:NADP binding"/>
    <property type="evidence" value="ECO:0007669"/>
    <property type="project" value="InterPro"/>
</dbReference>
<keyword evidence="2 9" id="KW-0028">Amino-acid biosynthesis</keyword>
<dbReference type="NCBIfam" id="TIGR00507">
    <property type="entry name" value="aroE"/>
    <property type="match status" value="1"/>
</dbReference>
<evidence type="ECO:0000256" key="8">
    <source>
        <dbReference type="ARBA" id="ARBA00060613"/>
    </source>
</evidence>
<comment type="caution">
    <text evidence="9">Lacks conserved residue(s) required for the propagation of feature annotation.</text>
</comment>
<dbReference type="HAMAP" id="MF_00222">
    <property type="entry name" value="Shikimate_DH_AroE"/>
    <property type="match status" value="1"/>
</dbReference>
<reference evidence="12 13" key="1">
    <citation type="submission" date="2017-05" db="EMBL/GenBank/DDBJ databases">
        <title>Vagococcus spp. assemblies.</title>
        <authorList>
            <person name="Gulvik C.A."/>
        </authorList>
    </citation>
    <scope>NUCLEOTIDE SEQUENCE [LARGE SCALE GENOMIC DNA]</scope>
    <source>
        <strain evidence="12 13">SS1995</strain>
    </source>
</reference>
<comment type="function">
    <text evidence="9">Involved in the biosynthesis of the chorismate, which leads to the biosynthesis of aromatic amino acids. Catalyzes the reversible NADPH linked reduction of 3-dehydroshikimate (DHSA) to yield shikimate (SA).</text>
</comment>
<comment type="catalytic activity">
    <reaction evidence="9">
        <text>shikimate + NADP(+) = 3-dehydroshikimate + NADPH + H(+)</text>
        <dbReference type="Rhea" id="RHEA:17737"/>
        <dbReference type="ChEBI" id="CHEBI:15378"/>
        <dbReference type="ChEBI" id="CHEBI:16630"/>
        <dbReference type="ChEBI" id="CHEBI:36208"/>
        <dbReference type="ChEBI" id="CHEBI:57783"/>
        <dbReference type="ChEBI" id="CHEBI:58349"/>
        <dbReference type="EC" id="1.1.1.25"/>
    </reaction>
</comment>
<dbReference type="GO" id="GO:0030266">
    <property type="term" value="F:quinate 3-dehydrogenase (NAD+) activity"/>
    <property type="evidence" value="ECO:0007669"/>
    <property type="project" value="UniProtKB-EC"/>
</dbReference>
<evidence type="ECO:0000259" key="11">
    <source>
        <dbReference type="Pfam" id="PF18317"/>
    </source>
</evidence>
<feature type="binding site" evidence="9">
    <location>
        <position position="267"/>
    </location>
    <ligand>
        <name>shikimate</name>
        <dbReference type="ChEBI" id="CHEBI:36208"/>
    </ligand>
</feature>
<dbReference type="Pfam" id="PF18317">
    <property type="entry name" value="SDH_C"/>
    <property type="match status" value="1"/>
</dbReference>
<name>A0A430A2S5_9ENTE</name>
<keyword evidence="3 9" id="KW-0521">NADP</keyword>
<dbReference type="FunFam" id="3.40.50.720:FF:000086">
    <property type="entry name" value="Quinate/shikimate dehydrogenase"/>
    <property type="match status" value="1"/>
</dbReference>
<feature type="binding site" evidence="9">
    <location>
        <begin position="137"/>
        <end position="141"/>
    </location>
    <ligand>
        <name>NADP(+)</name>
        <dbReference type="ChEBI" id="CHEBI:58349"/>
    </ligand>
</feature>
<feature type="binding site" evidence="9">
    <location>
        <position position="89"/>
    </location>
    <ligand>
        <name>NADP(+)</name>
        <dbReference type="ChEBI" id="CHEBI:58349"/>
    </ligand>
</feature>
<dbReference type="AlphaFoldDB" id="A0A430A2S5"/>
<comment type="pathway">
    <text evidence="8">Aromatic compound metabolism; 3,4-dihydroxybenzoate biosynthesis; 3-dehydroquinate from D-quinate (NAD(+) route).</text>
</comment>
<dbReference type="InterPro" id="IPR022893">
    <property type="entry name" value="Shikimate_DH_fam"/>
</dbReference>
<dbReference type="SUPFAM" id="SSF51735">
    <property type="entry name" value="NAD(P)-binding Rossmann-fold domains"/>
    <property type="match status" value="1"/>
</dbReference>
<dbReference type="Pfam" id="PF08501">
    <property type="entry name" value="Shikimate_dh_N"/>
    <property type="match status" value="1"/>
</dbReference>
<proteinExistence type="inferred from homology"/>
<dbReference type="GO" id="GO:0008652">
    <property type="term" value="P:amino acid biosynthetic process"/>
    <property type="evidence" value="ECO:0007669"/>
    <property type="project" value="UniProtKB-KW"/>
</dbReference>
<feature type="binding site" evidence="9">
    <location>
        <position position="260"/>
    </location>
    <ligand>
        <name>NADP(+)</name>
        <dbReference type="ChEBI" id="CHEBI:58349"/>
    </ligand>
</feature>
<dbReference type="Gene3D" id="3.40.50.10860">
    <property type="entry name" value="Leucine Dehydrogenase, chain A, domain 1"/>
    <property type="match status" value="1"/>
</dbReference>
<evidence type="ECO:0000256" key="3">
    <source>
        <dbReference type="ARBA" id="ARBA00022857"/>
    </source>
</evidence>
<evidence type="ECO:0000256" key="6">
    <source>
        <dbReference type="ARBA" id="ARBA00051639"/>
    </source>
</evidence>
<comment type="caution">
    <text evidence="12">The sequence shown here is derived from an EMBL/GenBank/DDBJ whole genome shotgun (WGS) entry which is preliminary data.</text>
</comment>
<dbReference type="Proteomes" id="UP000287857">
    <property type="component" value="Unassembled WGS sequence"/>
</dbReference>
<comment type="catalytic activity">
    <reaction evidence="6">
        <text>L-quinate + NAD(+) = 3-dehydroquinate + NADH + H(+)</text>
        <dbReference type="Rhea" id="RHEA:22364"/>
        <dbReference type="ChEBI" id="CHEBI:15378"/>
        <dbReference type="ChEBI" id="CHEBI:29751"/>
        <dbReference type="ChEBI" id="CHEBI:32364"/>
        <dbReference type="ChEBI" id="CHEBI:57540"/>
        <dbReference type="ChEBI" id="CHEBI:57945"/>
        <dbReference type="EC" id="1.1.1.24"/>
    </reaction>
</comment>
<keyword evidence="13" id="KW-1185">Reference proteome</keyword>
<feature type="domain" description="Shikimate dehydrogenase substrate binding N-terminal" evidence="10">
    <location>
        <begin position="14"/>
        <end position="100"/>
    </location>
</feature>
<dbReference type="GO" id="GO:0019632">
    <property type="term" value="P:shikimate metabolic process"/>
    <property type="evidence" value="ECO:0007669"/>
    <property type="project" value="InterPro"/>
</dbReference>
<evidence type="ECO:0000256" key="2">
    <source>
        <dbReference type="ARBA" id="ARBA00022605"/>
    </source>
</evidence>
<evidence type="ECO:0000256" key="4">
    <source>
        <dbReference type="ARBA" id="ARBA00023002"/>
    </source>
</evidence>